<proteinExistence type="predicted"/>
<dbReference type="HOGENOM" id="CLU_3032579_0_0_1"/>
<dbReference type="EMBL" id="KN831797">
    <property type="protein sequence ID" value="KIM37401.1"/>
    <property type="molecule type" value="Genomic_DNA"/>
</dbReference>
<keyword evidence="2" id="KW-1185">Reference proteome</keyword>
<evidence type="ECO:0000313" key="2">
    <source>
        <dbReference type="Proteomes" id="UP000053424"/>
    </source>
</evidence>
<dbReference type="AlphaFoldDB" id="A0A0C3C146"/>
<reference evidence="1 2" key="1">
    <citation type="submission" date="2014-04" db="EMBL/GenBank/DDBJ databases">
        <authorList>
            <consortium name="DOE Joint Genome Institute"/>
            <person name="Kuo A."/>
            <person name="Gay G."/>
            <person name="Dore J."/>
            <person name="Kohler A."/>
            <person name="Nagy L.G."/>
            <person name="Floudas D."/>
            <person name="Copeland A."/>
            <person name="Barry K.W."/>
            <person name="Cichocki N."/>
            <person name="Veneault-Fourrey C."/>
            <person name="LaButti K."/>
            <person name="Lindquist E.A."/>
            <person name="Lipzen A."/>
            <person name="Lundell T."/>
            <person name="Morin E."/>
            <person name="Murat C."/>
            <person name="Sun H."/>
            <person name="Tunlid A."/>
            <person name="Henrissat B."/>
            <person name="Grigoriev I.V."/>
            <person name="Hibbett D.S."/>
            <person name="Martin F."/>
            <person name="Nordberg H.P."/>
            <person name="Cantor M.N."/>
            <person name="Hua S.X."/>
        </authorList>
    </citation>
    <scope>NUCLEOTIDE SEQUENCE [LARGE SCALE GENOMIC DNA]</scope>
    <source>
        <strain evidence="2">h7</strain>
    </source>
</reference>
<reference evidence="2" key="2">
    <citation type="submission" date="2015-01" db="EMBL/GenBank/DDBJ databases">
        <title>Evolutionary Origins and Diversification of the Mycorrhizal Mutualists.</title>
        <authorList>
            <consortium name="DOE Joint Genome Institute"/>
            <consortium name="Mycorrhizal Genomics Consortium"/>
            <person name="Kohler A."/>
            <person name="Kuo A."/>
            <person name="Nagy L.G."/>
            <person name="Floudas D."/>
            <person name="Copeland A."/>
            <person name="Barry K.W."/>
            <person name="Cichocki N."/>
            <person name="Veneault-Fourrey C."/>
            <person name="LaButti K."/>
            <person name="Lindquist E.A."/>
            <person name="Lipzen A."/>
            <person name="Lundell T."/>
            <person name="Morin E."/>
            <person name="Murat C."/>
            <person name="Riley R."/>
            <person name="Ohm R."/>
            <person name="Sun H."/>
            <person name="Tunlid A."/>
            <person name="Henrissat B."/>
            <person name="Grigoriev I.V."/>
            <person name="Hibbett D.S."/>
            <person name="Martin F."/>
        </authorList>
    </citation>
    <scope>NUCLEOTIDE SEQUENCE [LARGE SCALE GENOMIC DNA]</scope>
    <source>
        <strain evidence="2">h7</strain>
    </source>
</reference>
<protein>
    <submittedName>
        <fullName evidence="1">Uncharacterized protein</fullName>
    </submittedName>
</protein>
<evidence type="ECO:0000313" key="1">
    <source>
        <dbReference type="EMBL" id="KIM37401.1"/>
    </source>
</evidence>
<accession>A0A0C3C146</accession>
<gene>
    <name evidence="1" type="ORF">M413DRAFT_448469</name>
</gene>
<sequence>MLALAMFIIEPHATTNCNIASNSHAMDIEESQKSLPWLRDLELMKSFPATSKYDS</sequence>
<organism evidence="1 2">
    <name type="scientific">Hebeloma cylindrosporum</name>
    <dbReference type="NCBI Taxonomy" id="76867"/>
    <lineage>
        <taxon>Eukaryota</taxon>
        <taxon>Fungi</taxon>
        <taxon>Dikarya</taxon>
        <taxon>Basidiomycota</taxon>
        <taxon>Agaricomycotina</taxon>
        <taxon>Agaricomycetes</taxon>
        <taxon>Agaricomycetidae</taxon>
        <taxon>Agaricales</taxon>
        <taxon>Agaricineae</taxon>
        <taxon>Hymenogastraceae</taxon>
        <taxon>Hebeloma</taxon>
    </lineage>
</organism>
<name>A0A0C3C146_HEBCY</name>
<dbReference type="Proteomes" id="UP000053424">
    <property type="component" value="Unassembled WGS sequence"/>
</dbReference>